<dbReference type="InterPro" id="IPR057672">
    <property type="entry name" value="TPR_IPO4/5"/>
</dbReference>
<dbReference type="SUPFAM" id="SSF48371">
    <property type="entry name" value="ARM repeat"/>
    <property type="match status" value="2"/>
</dbReference>
<dbReference type="GO" id="GO:0031267">
    <property type="term" value="F:small GTPase binding"/>
    <property type="evidence" value="ECO:0007669"/>
    <property type="project" value="InterPro"/>
</dbReference>
<dbReference type="PANTHER" id="PTHR10527">
    <property type="entry name" value="IMPORTIN BETA"/>
    <property type="match status" value="1"/>
</dbReference>
<dbReference type="InterPro" id="IPR001494">
    <property type="entry name" value="Importin-beta_N"/>
</dbReference>
<keyword evidence="4" id="KW-0963">Cytoplasm</keyword>
<dbReference type="InterPro" id="IPR058584">
    <property type="entry name" value="IMB1_TNPO1-like_TPR"/>
</dbReference>
<dbReference type="InterPro" id="IPR011989">
    <property type="entry name" value="ARM-like"/>
</dbReference>
<keyword evidence="6" id="KW-0653">Protein transport</keyword>
<dbReference type="GO" id="GO:0006606">
    <property type="term" value="P:protein import into nucleus"/>
    <property type="evidence" value="ECO:0007669"/>
    <property type="project" value="InterPro"/>
</dbReference>
<dbReference type="OrthoDB" id="543373at2759"/>
<dbReference type="InterPro" id="IPR021133">
    <property type="entry name" value="HEAT_type_2"/>
</dbReference>
<protein>
    <submittedName>
        <fullName evidence="9">Uncharacterized protein</fullName>
    </submittedName>
</protein>
<evidence type="ECO:0000256" key="8">
    <source>
        <dbReference type="ARBA" id="ARBA00023242"/>
    </source>
</evidence>
<reference evidence="10" key="1">
    <citation type="journal article" date="2020" name="Nat. Commun.">
        <title>Genome sequence of the cluster root forming white lupin.</title>
        <authorList>
            <person name="Hufnagel B."/>
            <person name="Marques A."/>
            <person name="Soriano A."/>
            <person name="Marques L."/>
            <person name="Divol F."/>
            <person name="Doumas P."/>
            <person name="Sallet E."/>
            <person name="Mancinotti D."/>
            <person name="Carrere S."/>
            <person name="Marande W."/>
            <person name="Arribat S."/>
            <person name="Keller J."/>
            <person name="Huneau C."/>
            <person name="Blein T."/>
            <person name="Aime D."/>
            <person name="Laguerre M."/>
            <person name="Taylor J."/>
            <person name="Schubert V."/>
            <person name="Nelson M."/>
            <person name="Geu-Flores F."/>
            <person name="Crespi M."/>
            <person name="Gallardo-Guerrero K."/>
            <person name="Delaux P.-M."/>
            <person name="Salse J."/>
            <person name="Berges H."/>
            <person name="Guyot R."/>
            <person name="Gouzy J."/>
            <person name="Peret B."/>
        </authorList>
    </citation>
    <scope>NUCLEOTIDE SEQUENCE [LARGE SCALE GENOMIC DNA]</scope>
    <source>
        <strain evidence="10">cv. Amiga</strain>
    </source>
</reference>
<evidence type="ECO:0000256" key="5">
    <source>
        <dbReference type="ARBA" id="ARBA00022737"/>
    </source>
</evidence>
<proteinExistence type="predicted"/>
<dbReference type="InterPro" id="IPR041389">
    <property type="entry name" value="Importin_rep_6"/>
</dbReference>
<evidence type="ECO:0000256" key="7">
    <source>
        <dbReference type="ARBA" id="ARBA00022990"/>
    </source>
</evidence>
<keyword evidence="10" id="KW-1185">Reference proteome</keyword>
<dbReference type="Proteomes" id="UP000447434">
    <property type="component" value="Chromosome 7"/>
</dbReference>
<dbReference type="Pfam" id="PF25574">
    <property type="entry name" value="TPR_IMB1"/>
    <property type="match status" value="1"/>
</dbReference>
<name>A0A6A4QAS9_LUPAL</name>
<evidence type="ECO:0000313" key="10">
    <source>
        <dbReference type="Proteomes" id="UP000447434"/>
    </source>
</evidence>
<dbReference type="GO" id="GO:0005634">
    <property type="term" value="C:nucleus"/>
    <property type="evidence" value="ECO:0007669"/>
    <property type="project" value="UniProtKB-SubCell"/>
</dbReference>
<dbReference type="GO" id="GO:0005737">
    <property type="term" value="C:cytoplasm"/>
    <property type="evidence" value="ECO:0007669"/>
    <property type="project" value="UniProtKB-SubCell"/>
</dbReference>
<gene>
    <name evidence="9" type="ORF">Lalb_Chr07g0186561</name>
</gene>
<dbReference type="Pfam" id="PF02985">
    <property type="entry name" value="HEAT"/>
    <property type="match status" value="1"/>
</dbReference>
<dbReference type="SMART" id="SM01349">
    <property type="entry name" value="TOG"/>
    <property type="match status" value="1"/>
</dbReference>
<evidence type="ECO:0000256" key="2">
    <source>
        <dbReference type="ARBA" id="ARBA00004496"/>
    </source>
</evidence>
<dbReference type="InterPro" id="IPR034085">
    <property type="entry name" value="TOG"/>
</dbReference>
<dbReference type="EMBL" id="WOCE01000007">
    <property type="protein sequence ID" value="KAE9610434.1"/>
    <property type="molecule type" value="Genomic_DNA"/>
</dbReference>
<keyword evidence="3" id="KW-0813">Transport</keyword>
<dbReference type="Pfam" id="PF18829">
    <property type="entry name" value="Importin_rep_6"/>
    <property type="match status" value="1"/>
</dbReference>
<evidence type="ECO:0000256" key="3">
    <source>
        <dbReference type="ARBA" id="ARBA00022448"/>
    </source>
</evidence>
<keyword evidence="7" id="KW-0007">Acetylation</keyword>
<evidence type="ECO:0000256" key="1">
    <source>
        <dbReference type="ARBA" id="ARBA00004123"/>
    </source>
</evidence>
<dbReference type="PROSITE" id="PS50166">
    <property type="entry name" value="IMPORTIN_B_NT"/>
    <property type="match status" value="1"/>
</dbReference>
<sequence>MDPESTQLQQSQLAAILGPDPTPFETLISHLMSSSNDQRSHAETIFNLCKQNDPNTLSIKLAYLLQSSPHHEARAMSAILLRKQFTRRHNDTDDSNYLWPRLNPNIQSTLKSLLLSSLQSEQTKSISKKICDTVSELASGIIPDNGWPELLPFMFQCVSASDSPKLQESAFLIFAQLSQYIGDSLVPHINHLHEIFLQCLTSPAVDSDVRIAALNAVINFIQCLSTSVDRDRFQDLLPVMMRTLTEALNSGQEATAQEALELLIELAGTEPRFLRRQLVEVVGAMLQIAEAESLEEGTRHLAIEFVITLAEARERAPGMMRKLPQFISRLFAILMKMLLDIEDDPAWHSAETEDEDAGETSNYSVGQECLDRLAISLGGNTVVPVASEQLPAYLAAPEWQKRHAALIALAQIAEGCSKVMIKNLEQVVAMMLNSFPDQHPRVRWAAINAIGQLSTDLGPDLQIQYHQSVLPALAAAMDDFQNPRVQAHAASAVLNFSENCTPDILTPYLDGIVSKLLVVLQNGKQMVQEGALTALASVADSSQEHFKKYYDAVMPYLKAILINATDKSNRMLRAKSMECISLVGMAVGKEKFRDDAKQVMEVLMSLQVSEMETDDPTTSYMLQAWTRLCKCLGQDFLPYMTFVMPPLLWSASLKPDVTITSADSDNDIDDSDEEGMETITLGDKRIGIKTSVLEEKATACNMLCCYADELKEGFFPWIDQVAATLVPLLKFYFHEEVRRAAVSAMPELLRSAKLAIEKGQSQGRDASYLKFLTDSIVPALVEALHKEPDTEICASMLDSINESLQISGMLLDENQVRSIVDELKQVITASSSRKREREERANAEDFDAEEGELIKEENEQEEEVFEQVGEILGTLIETFKISFLPFFDELSSYLTPMWGKDKTPEERRVAICIFDDVAEHCREAALKYYDTYLPFLLEACNDEIPDVRQSALYGLGVCAEFGGSVFKPLVGEALSRLNAVIKHPNALHGDYIMAYDNAVSALGKICQFHRDSIDSAQVIPAWLNCLPIKGDLVEAKAVHDQLCSMVERSDIDLLGPNSQYLPKIVSVFAEVLCAGKELATEQTVGRMINLLRQLQQTLPPATLASTFSSLQPQQQLALQSILSS</sequence>
<keyword evidence="5" id="KW-0677">Repeat</keyword>
<dbReference type="Gene3D" id="1.25.10.10">
    <property type="entry name" value="Leucine-rich Repeat Variant"/>
    <property type="match status" value="1"/>
</dbReference>
<keyword evidence="8" id="KW-0539">Nucleus</keyword>
<comment type="caution">
    <text evidence="9">The sequence shown here is derived from an EMBL/GenBank/DDBJ whole genome shotgun (WGS) entry which is preliminary data.</text>
</comment>
<dbReference type="InterPro" id="IPR040122">
    <property type="entry name" value="Importin_beta"/>
</dbReference>
<evidence type="ECO:0000313" key="9">
    <source>
        <dbReference type="EMBL" id="KAE9610434.1"/>
    </source>
</evidence>
<dbReference type="InterPro" id="IPR016024">
    <property type="entry name" value="ARM-type_fold"/>
</dbReference>
<dbReference type="Pfam" id="PF25780">
    <property type="entry name" value="TPR_IPO5"/>
    <property type="match status" value="1"/>
</dbReference>
<evidence type="ECO:0000256" key="6">
    <source>
        <dbReference type="ARBA" id="ARBA00022927"/>
    </source>
</evidence>
<evidence type="ECO:0000256" key="4">
    <source>
        <dbReference type="ARBA" id="ARBA00022490"/>
    </source>
</evidence>
<dbReference type="AlphaFoldDB" id="A0A6A4QAS9"/>
<comment type="subcellular location">
    <subcellularLocation>
        <location evidence="2">Cytoplasm</location>
    </subcellularLocation>
    <subcellularLocation>
        <location evidence="1">Nucleus</location>
    </subcellularLocation>
</comment>
<dbReference type="InterPro" id="IPR000357">
    <property type="entry name" value="HEAT"/>
</dbReference>
<organism evidence="9 10">
    <name type="scientific">Lupinus albus</name>
    <name type="common">White lupine</name>
    <name type="synonym">Lupinus termis</name>
    <dbReference type="NCBI Taxonomy" id="3870"/>
    <lineage>
        <taxon>Eukaryota</taxon>
        <taxon>Viridiplantae</taxon>
        <taxon>Streptophyta</taxon>
        <taxon>Embryophyta</taxon>
        <taxon>Tracheophyta</taxon>
        <taxon>Spermatophyta</taxon>
        <taxon>Magnoliopsida</taxon>
        <taxon>eudicotyledons</taxon>
        <taxon>Gunneridae</taxon>
        <taxon>Pentapetalae</taxon>
        <taxon>rosids</taxon>
        <taxon>fabids</taxon>
        <taxon>Fabales</taxon>
        <taxon>Fabaceae</taxon>
        <taxon>Papilionoideae</taxon>
        <taxon>50 kb inversion clade</taxon>
        <taxon>genistoids sensu lato</taxon>
        <taxon>core genistoids</taxon>
        <taxon>Genisteae</taxon>
        <taxon>Lupinus</taxon>
    </lineage>
</organism>
<dbReference type="InterPro" id="IPR041653">
    <property type="entry name" value="Importin_rep_4"/>
</dbReference>
<dbReference type="Pfam" id="PF18808">
    <property type="entry name" value="Importin_rep_4"/>
    <property type="match status" value="1"/>
</dbReference>
<accession>A0A6A4QAS9</accession>
<dbReference type="PROSITE" id="PS50077">
    <property type="entry name" value="HEAT_REPEAT"/>
    <property type="match status" value="1"/>
</dbReference>
<dbReference type="Pfam" id="PF13513">
    <property type="entry name" value="HEAT_EZ"/>
    <property type="match status" value="1"/>
</dbReference>